<evidence type="ECO:0000313" key="2">
    <source>
        <dbReference type="EMBL" id="KAG5585910.1"/>
    </source>
</evidence>
<dbReference type="PANTHER" id="PTHR34427:SF15">
    <property type="entry name" value="DUF4283 DOMAIN-CONTAINING PROTEIN"/>
    <property type="match status" value="1"/>
</dbReference>
<feature type="domain" description="DUF4283" evidence="1">
    <location>
        <begin position="5"/>
        <end position="80"/>
    </location>
</feature>
<dbReference type="PANTHER" id="PTHR34427">
    <property type="entry name" value="DUF4283 DOMAIN PROTEIN"/>
    <property type="match status" value="1"/>
</dbReference>
<protein>
    <recommendedName>
        <fullName evidence="1">DUF4283 domain-containing protein</fullName>
    </recommendedName>
</protein>
<reference evidence="2 3" key="1">
    <citation type="submission" date="2020-09" db="EMBL/GenBank/DDBJ databases">
        <title>De no assembly of potato wild relative species, Solanum commersonii.</title>
        <authorList>
            <person name="Cho K."/>
        </authorList>
    </citation>
    <scope>NUCLEOTIDE SEQUENCE [LARGE SCALE GENOMIC DNA]</scope>
    <source>
        <strain evidence="2">LZ3.2</strain>
        <tissue evidence="2">Leaf</tissue>
    </source>
</reference>
<organism evidence="2 3">
    <name type="scientific">Solanum commersonii</name>
    <name type="common">Commerson's wild potato</name>
    <name type="synonym">Commerson's nightshade</name>
    <dbReference type="NCBI Taxonomy" id="4109"/>
    <lineage>
        <taxon>Eukaryota</taxon>
        <taxon>Viridiplantae</taxon>
        <taxon>Streptophyta</taxon>
        <taxon>Embryophyta</taxon>
        <taxon>Tracheophyta</taxon>
        <taxon>Spermatophyta</taxon>
        <taxon>Magnoliopsida</taxon>
        <taxon>eudicotyledons</taxon>
        <taxon>Gunneridae</taxon>
        <taxon>Pentapetalae</taxon>
        <taxon>asterids</taxon>
        <taxon>lamiids</taxon>
        <taxon>Solanales</taxon>
        <taxon>Solanaceae</taxon>
        <taxon>Solanoideae</taxon>
        <taxon>Solaneae</taxon>
        <taxon>Solanum</taxon>
    </lineage>
</organism>
<dbReference type="Pfam" id="PF14111">
    <property type="entry name" value="DUF4283"/>
    <property type="match status" value="1"/>
</dbReference>
<accession>A0A9J5XFE7</accession>
<dbReference type="InterPro" id="IPR025558">
    <property type="entry name" value="DUF4283"/>
</dbReference>
<evidence type="ECO:0000259" key="1">
    <source>
        <dbReference type="Pfam" id="PF14111"/>
    </source>
</evidence>
<dbReference type="Proteomes" id="UP000824120">
    <property type="component" value="Chromosome 9"/>
</dbReference>
<evidence type="ECO:0000313" key="3">
    <source>
        <dbReference type="Proteomes" id="UP000824120"/>
    </source>
</evidence>
<keyword evidence="3" id="KW-1185">Reference proteome</keyword>
<dbReference type="EMBL" id="JACXVP010000009">
    <property type="protein sequence ID" value="KAG5585910.1"/>
    <property type="molecule type" value="Genomic_DNA"/>
</dbReference>
<gene>
    <name evidence="2" type="ORF">H5410_046344</name>
</gene>
<comment type="caution">
    <text evidence="2">The sequence shown here is derived from an EMBL/GenBank/DDBJ whole genome shotgun (WGS) entry which is preliminary data.</text>
</comment>
<dbReference type="AlphaFoldDB" id="A0A9J5XFE7"/>
<sequence>MSRGKFMASNQETPTLNDIRRWVCNVWNSSHGINIYVMNDSLFLFELPSRKEAEHVIKGEWRWKKSKLVLDWWSPTVGCWLEEEIRSWV</sequence>
<name>A0A9J5XFE7_SOLCO</name>
<proteinExistence type="predicted"/>